<sequence>MSRCHGQRRGHSTRTGFAGEAFAAGPRHRALSTHHERIGDAAQQYDDRDQDIHDADPLWATDVS</sequence>
<evidence type="ECO:0000256" key="1">
    <source>
        <dbReference type="SAM" id="MobiDB-lite"/>
    </source>
</evidence>
<dbReference type="EMBL" id="AKAU01000040">
    <property type="protein sequence ID" value="EIN02175.1"/>
    <property type="molecule type" value="Genomic_DNA"/>
</dbReference>
<proteinExistence type="predicted"/>
<evidence type="ECO:0000313" key="2">
    <source>
        <dbReference type="EMBL" id="EIN02175.1"/>
    </source>
</evidence>
<feature type="compositionally biased region" description="Basic and acidic residues" evidence="1">
    <location>
        <begin position="33"/>
        <end position="56"/>
    </location>
</feature>
<comment type="caution">
    <text evidence="2">The sequence shown here is derived from an EMBL/GenBank/DDBJ whole genome shotgun (WGS) entry which is preliminary data.</text>
</comment>
<dbReference type="Proteomes" id="UP000004980">
    <property type="component" value="Unassembled WGS sequence"/>
</dbReference>
<feature type="region of interest" description="Disordered" evidence="1">
    <location>
        <begin position="1"/>
        <end position="64"/>
    </location>
</feature>
<reference evidence="2 3" key="1">
    <citation type="journal article" date="2012" name="J. Bacteriol.">
        <title>Draft Genome Sequence of the Soil Bacterium Burkholderia terrae Strain BS001, Which Interacts with Fungal Surface Structures.</title>
        <authorList>
            <person name="Nazir R."/>
            <person name="Hansen M.A."/>
            <person name="Sorensen S."/>
            <person name="van Elsas J.D."/>
        </authorList>
    </citation>
    <scope>NUCLEOTIDE SEQUENCE [LARGE SCALE GENOMIC DNA]</scope>
    <source>
        <strain evidence="2 3">BS001</strain>
    </source>
</reference>
<gene>
    <name evidence="2" type="ORF">WQE_05052</name>
</gene>
<accession>A0ABP2PXK8</accession>
<name>A0ABP2PXK8_9BURK</name>
<evidence type="ECO:0000313" key="3">
    <source>
        <dbReference type="Proteomes" id="UP000004980"/>
    </source>
</evidence>
<keyword evidence="3" id="KW-1185">Reference proteome</keyword>
<feature type="compositionally biased region" description="Basic residues" evidence="1">
    <location>
        <begin position="1"/>
        <end position="12"/>
    </location>
</feature>
<protein>
    <submittedName>
        <fullName evidence="2">Uncharacterized protein</fullName>
    </submittedName>
</protein>
<organism evidence="2 3">
    <name type="scientific">Paraburkholderia hospita</name>
    <dbReference type="NCBI Taxonomy" id="169430"/>
    <lineage>
        <taxon>Bacteria</taxon>
        <taxon>Pseudomonadati</taxon>
        <taxon>Pseudomonadota</taxon>
        <taxon>Betaproteobacteria</taxon>
        <taxon>Burkholderiales</taxon>
        <taxon>Burkholderiaceae</taxon>
        <taxon>Paraburkholderia</taxon>
    </lineage>
</organism>